<evidence type="ECO:0000256" key="3">
    <source>
        <dbReference type="ARBA" id="ARBA00010871"/>
    </source>
</evidence>
<comment type="similarity">
    <text evidence="3 13">Belongs to the D-alanine--D-alanine ligase family.</text>
</comment>
<accession>A0A3A4R7M5</accession>
<evidence type="ECO:0000256" key="14">
    <source>
        <dbReference type="PIRSR" id="PIRSR039102-1"/>
    </source>
</evidence>
<dbReference type="InterPro" id="IPR005905">
    <property type="entry name" value="D_ala_D_ala"/>
</dbReference>
<dbReference type="Gene3D" id="3.30.1490.20">
    <property type="entry name" value="ATP-grasp fold, A domain"/>
    <property type="match status" value="1"/>
</dbReference>
<keyword evidence="15" id="KW-0464">Manganese</keyword>
<comment type="cofactor">
    <cofactor evidence="15">
        <name>Mg(2+)</name>
        <dbReference type="ChEBI" id="CHEBI:18420"/>
    </cofactor>
    <cofactor evidence="15">
        <name>Mn(2+)</name>
        <dbReference type="ChEBI" id="CHEBI:29035"/>
    </cofactor>
    <text evidence="15">Binds 2 magnesium or manganese ions per subunit.</text>
</comment>
<dbReference type="SUPFAM" id="SSF52440">
    <property type="entry name" value="PreATP-grasp domain"/>
    <property type="match status" value="1"/>
</dbReference>
<evidence type="ECO:0000313" key="18">
    <source>
        <dbReference type="EMBL" id="RJP60446.1"/>
    </source>
</evidence>
<feature type="active site" evidence="14">
    <location>
        <position position="181"/>
    </location>
</feature>
<comment type="function">
    <text evidence="13">Cell wall formation.</text>
</comment>
<dbReference type="Gene3D" id="3.30.470.20">
    <property type="entry name" value="ATP-grasp fold, B domain"/>
    <property type="match status" value="1"/>
</dbReference>
<dbReference type="AlphaFoldDB" id="A0A3A4R7M5"/>
<keyword evidence="11 13" id="KW-0961">Cell wall biogenesis/degradation</keyword>
<dbReference type="GO" id="GO:0008716">
    <property type="term" value="F:D-alanine-D-alanine ligase activity"/>
    <property type="evidence" value="ECO:0007669"/>
    <property type="project" value="UniProtKB-UniRule"/>
</dbReference>
<dbReference type="Gene3D" id="3.40.50.20">
    <property type="match status" value="1"/>
</dbReference>
<feature type="domain" description="ATP-grasp" evidence="17">
    <location>
        <begin position="134"/>
        <end position="340"/>
    </location>
</feature>
<evidence type="ECO:0000256" key="5">
    <source>
        <dbReference type="ARBA" id="ARBA00022490"/>
    </source>
</evidence>
<dbReference type="GO" id="GO:0005524">
    <property type="term" value="F:ATP binding"/>
    <property type="evidence" value="ECO:0007669"/>
    <property type="project" value="UniProtKB-UniRule"/>
</dbReference>
<feature type="binding site" evidence="15">
    <location>
        <position position="307"/>
    </location>
    <ligand>
        <name>Mg(2+)</name>
        <dbReference type="ChEBI" id="CHEBI:18420"/>
        <label>1</label>
    </ligand>
</feature>
<comment type="cofactor">
    <cofactor evidence="1">
        <name>Mn(2+)</name>
        <dbReference type="ChEBI" id="CHEBI:29035"/>
    </cofactor>
</comment>
<dbReference type="NCBIfam" id="TIGR01205">
    <property type="entry name" value="D_ala_D_alaTIGR"/>
    <property type="match status" value="1"/>
</dbReference>
<proteinExistence type="inferred from homology"/>
<evidence type="ECO:0000256" key="1">
    <source>
        <dbReference type="ARBA" id="ARBA00001936"/>
    </source>
</evidence>
<dbReference type="PROSITE" id="PS00843">
    <property type="entry name" value="DALA_DALA_LIGASE_1"/>
    <property type="match status" value="1"/>
</dbReference>
<evidence type="ECO:0000256" key="6">
    <source>
        <dbReference type="ARBA" id="ARBA00022598"/>
    </source>
</evidence>
<dbReference type="EC" id="6.3.2.4" evidence="4 13"/>
<feature type="active site" evidence="14">
    <location>
        <position position="318"/>
    </location>
</feature>
<keyword evidence="15" id="KW-0460">Magnesium</keyword>
<dbReference type="UniPathway" id="UPA00219"/>
<keyword evidence="7 16" id="KW-0547">Nucleotide-binding</keyword>
<feature type="binding site" evidence="15">
    <location>
        <position position="309"/>
    </location>
    <ligand>
        <name>Mg(2+)</name>
        <dbReference type="ChEBI" id="CHEBI:18420"/>
        <label>2</label>
    </ligand>
</feature>
<sequence>MSGKRHVGVLMGGPSREYDISLKSGGMILNHIDRSKYDVTPVVVRRDGSWSIYCSDCRVPDTDIRAWLECTPGIVLPDALERIANSGISVFVNVMHGAFGEDGTVQAILDALGISYTGSGVLASSLAMDKIAYGYVLKGAGIRMAQSVVVPSLPESVQKLGDEIGVRIGYPCVLKTPSSGSSIGVQLCPDRQSFDLIFEDLFTYDGKLLIEKYIPGREFTCAVLGNAYSQDVTVLNPIEIVTQNAFFDFDAKYSDGKAQEITDPDIPDSLRSEIMKIGVAVHNLIGCDGISRTDMIADASGIVYVLETNTLPGMTAQSLVPRAACAAGYTLPGFIDTLIGFALNKKNADSCVSKL</sequence>
<evidence type="ECO:0000256" key="2">
    <source>
        <dbReference type="ARBA" id="ARBA00004496"/>
    </source>
</evidence>
<dbReference type="Pfam" id="PF07478">
    <property type="entry name" value="Dala_Dala_lig_C"/>
    <property type="match status" value="1"/>
</dbReference>
<feature type="binding site" evidence="15">
    <location>
        <position position="294"/>
    </location>
    <ligand>
        <name>Mg(2+)</name>
        <dbReference type="ChEBI" id="CHEBI:18420"/>
        <label>1</label>
    </ligand>
</feature>
<evidence type="ECO:0000256" key="12">
    <source>
        <dbReference type="ARBA" id="ARBA00047614"/>
    </source>
</evidence>
<evidence type="ECO:0000256" key="13">
    <source>
        <dbReference type="HAMAP-Rule" id="MF_00047"/>
    </source>
</evidence>
<dbReference type="PANTHER" id="PTHR23132">
    <property type="entry name" value="D-ALANINE--D-ALANINE LIGASE"/>
    <property type="match status" value="1"/>
</dbReference>
<dbReference type="InterPro" id="IPR011127">
    <property type="entry name" value="Dala_Dala_lig_N"/>
</dbReference>
<gene>
    <name evidence="13" type="primary">ddl</name>
    <name evidence="18" type="ORF">C4541_03900</name>
</gene>
<reference evidence="18 19" key="1">
    <citation type="journal article" date="2017" name="ISME J.">
        <title>Energy and carbon metabolisms in a deep terrestrial subsurface fluid microbial community.</title>
        <authorList>
            <person name="Momper L."/>
            <person name="Jungbluth S.P."/>
            <person name="Lee M.D."/>
            <person name="Amend J.P."/>
        </authorList>
    </citation>
    <scope>NUCLEOTIDE SEQUENCE [LARGE SCALE GENOMIC DNA]</scope>
    <source>
        <strain evidence="18">SURF_26</strain>
    </source>
</reference>
<evidence type="ECO:0000256" key="7">
    <source>
        <dbReference type="ARBA" id="ARBA00022741"/>
    </source>
</evidence>
<keyword evidence="6 13" id="KW-0436">Ligase</keyword>
<dbReference type="GO" id="GO:0071555">
    <property type="term" value="P:cell wall organization"/>
    <property type="evidence" value="ECO:0007669"/>
    <property type="project" value="UniProtKB-KW"/>
</dbReference>
<dbReference type="Proteomes" id="UP000266426">
    <property type="component" value="Unassembled WGS sequence"/>
</dbReference>
<dbReference type="GO" id="GO:0008360">
    <property type="term" value="P:regulation of cell shape"/>
    <property type="evidence" value="ECO:0007669"/>
    <property type="project" value="UniProtKB-KW"/>
</dbReference>
<dbReference type="InterPro" id="IPR016185">
    <property type="entry name" value="PreATP-grasp_dom_sf"/>
</dbReference>
<comment type="catalytic activity">
    <reaction evidence="12 13">
        <text>2 D-alanine + ATP = D-alanyl-D-alanine + ADP + phosphate + H(+)</text>
        <dbReference type="Rhea" id="RHEA:11224"/>
        <dbReference type="ChEBI" id="CHEBI:15378"/>
        <dbReference type="ChEBI" id="CHEBI:30616"/>
        <dbReference type="ChEBI" id="CHEBI:43474"/>
        <dbReference type="ChEBI" id="CHEBI:57416"/>
        <dbReference type="ChEBI" id="CHEBI:57822"/>
        <dbReference type="ChEBI" id="CHEBI:456216"/>
        <dbReference type="EC" id="6.3.2.4"/>
    </reaction>
</comment>
<dbReference type="InterPro" id="IPR011761">
    <property type="entry name" value="ATP-grasp"/>
</dbReference>
<dbReference type="GO" id="GO:0046872">
    <property type="term" value="F:metal ion binding"/>
    <property type="evidence" value="ECO:0007669"/>
    <property type="project" value="UniProtKB-KW"/>
</dbReference>
<keyword evidence="5 13" id="KW-0963">Cytoplasm</keyword>
<comment type="subcellular location">
    <subcellularLocation>
        <location evidence="2 13">Cytoplasm</location>
    </subcellularLocation>
</comment>
<dbReference type="InterPro" id="IPR000291">
    <property type="entry name" value="D-Ala_lig_Van_CS"/>
</dbReference>
<dbReference type="PANTHER" id="PTHR23132:SF23">
    <property type="entry name" value="D-ALANINE--D-ALANINE LIGASE B"/>
    <property type="match status" value="1"/>
</dbReference>
<evidence type="ECO:0000313" key="19">
    <source>
        <dbReference type="Proteomes" id="UP000266426"/>
    </source>
</evidence>
<dbReference type="InterPro" id="IPR013815">
    <property type="entry name" value="ATP_grasp_subdomain_1"/>
</dbReference>
<name>A0A3A4R7M5_9BACT</name>
<feature type="active site" evidence="14">
    <location>
        <position position="17"/>
    </location>
</feature>
<keyword evidence="9 13" id="KW-0133">Cell shape</keyword>
<keyword evidence="15" id="KW-0479">Metal-binding</keyword>
<evidence type="ECO:0000256" key="9">
    <source>
        <dbReference type="ARBA" id="ARBA00022960"/>
    </source>
</evidence>
<evidence type="ECO:0000256" key="15">
    <source>
        <dbReference type="PIRSR" id="PIRSR039102-3"/>
    </source>
</evidence>
<feature type="binding site" evidence="15">
    <location>
        <position position="307"/>
    </location>
    <ligand>
        <name>Mg(2+)</name>
        <dbReference type="ChEBI" id="CHEBI:18420"/>
        <label>2</label>
    </ligand>
</feature>
<evidence type="ECO:0000256" key="16">
    <source>
        <dbReference type="PROSITE-ProRule" id="PRU00409"/>
    </source>
</evidence>
<keyword evidence="8 16" id="KW-0067">ATP-binding</keyword>
<dbReference type="NCBIfam" id="NF002378">
    <property type="entry name" value="PRK01372.1"/>
    <property type="match status" value="1"/>
</dbReference>
<evidence type="ECO:0000256" key="4">
    <source>
        <dbReference type="ARBA" id="ARBA00012216"/>
    </source>
</evidence>
<dbReference type="GO" id="GO:0009252">
    <property type="term" value="P:peptidoglycan biosynthetic process"/>
    <property type="evidence" value="ECO:0007669"/>
    <property type="project" value="UniProtKB-UniRule"/>
</dbReference>
<dbReference type="HAMAP" id="MF_00047">
    <property type="entry name" value="Dala_Dala_lig"/>
    <property type="match status" value="1"/>
</dbReference>
<evidence type="ECO:0000256" key="11">
    <source>
        <dbReference type="ARBA" id="ARBA00023316"/>
    </source>
</evidence>
<dbReference type="Pfam" id="PF01820">
    <property type="entry name" value="Dala_Dala_lig_N"/>
    <property type="match status" value="1"/>
</dbReference>
<evidence type="ECO:0000259" key="17">
    <source>
        <dbReference type="PROSITE" id="PS50975"/>
    </source>
</evidence>
<dbReference type="PROSITE" id="PS50975">
    <property type="entry name" value="ATP_GRASP"/>
    <property type="match status" value="1"/>
</dbReference>
<dbReference type="PIRSF" id="PIRSF039102">
    <property type="entry name" value="Ddl/VanB"/>
    <property type="match status" value="1"/>
</dbReference>
<dbReference type="EMBL" id="QZJZ01000029">
    <property type="protein sequence ID" value="RJP60446.1"/>
    <property type="molecule type" value="Genomic_DNA"/>
</dbReference>
<protein>
    <recommendedName>
        <fullName evidence="4 13">D-alanine--D-alanine ligase</fullName>
        <ecNumber evidence="4 13">6.3.2.4</ecNumber>
    </recommendedName>
    <alternativeName>
        <fullName evidence="13">D-Ala-D-Ala ligase</fullName>
    </alternativeName>
    <alternativeName>
        <fullName evidence="13">D-alanylalanine synthetase</fullName>
    </alternativeName>
</protein>
<evidence type="ECO:0000256" key="8">
    <source>
        <dbReference type="ARBA" id="ARBA00022840"/>
    </source>
</evidence>
<comment type="caution">
    <text evidence="18">The sequence shown here is derived from an EMBL/GenBank/DDBJ whole genome shotgun (WGS) entry which is preliminary data.</text>
</comment>
<comment type="pathway">
    <text evidence="13">Cell wall biogenesis; peptidoglycan biosynthesis.</text>
</comment>
<dbReference type="PROSITE" id="PS00844">
    <property type="entry name" value="DALA_DALA_LIGASE_2"/>
    <property type="match status" value="1"/>
</dbReference>
<organism evidence="18 19">
    <name type="scientific">Candidatus Auribacter fodinae</name>
    <dbReference type="NCBI Taxonomy" id="2093366"/>
    <lineage>
        <taxon>Bacteria</taxon>
        <taxon>Pseudomonadati</taxon>
        <taxon>Candidatus Auribacterota</taxon>
        <taxon>Candidatus Auribacteria</taxon>
        <taxon>Candidatus Auribacterales</taxon>
        <taxon>Candidatus Auribacteraceae</taxon>
        <taxon>Candidatus Auribacter</taxon>
    </lineage>
</organism>
<dbReference type="GO" id="GO:0005737">
    <property type="term" value="C:cytoplasm"/>
    <property type="evidence" value="ECO:0007669"/>
    <property type="project" value="UniProtKB-SubCell"/>
</dbReference>
<evidence type="ECO:0000256" key="10">
    <source>
        <dbReference type="ARBA" id="ARBA00022984"/>
    </source>
</evidence>
<dbReference type="SUPFAM" id="SSF56059">
    <property type="entry name" value="Glutathione synthetase ATP-binding domain-like"/>
    <property type="match status" value="1"/>
</dbReference>
<dbReference type="InterPro" id="IPR011095">
    <property type="entry name" value="Dala_Dala_lig_C"/>
</dbReference>
<keyword evidence="10 13" id="KW-0573">Peptidoglycan synthesis</keyword>